<dbReference type="PRINTS" id="PR00480">
    <property type="entry name" value="ASTACIN"/>
</dbReference>
<evidence type="ECO:0000313" key="5">
    <source>
        <dbReference type="EMBL" id="GMR61539.1"/>
    </source>
</evidence>
<feature type="domain" description="Peptidase M12A" evidence="4">
    <location>
        <begin position="123"/>
        <end position="325"/>
    </location>
</feature>
<dbReference type="InterPro" id="IPR006026">
    <property type="entry name" value="Peptidase_Metallo"/>
</dbReference>
<keyword evidence="2 3" id="KW-0479">Metal-binding</keyword>
<dbReference type="EMBL" id="BTRK01000006">
    <property type="protein sequence ID" value="GMR61539.1"/>
    <property type="molecule type" value="Genomic_DNA"/>
</dbReference>
<dbReference type="InterPro" id="IPR001506">
    <property type="entry name" value="Peptidase_M12A"/>
</dbReference>
<keyword evidence="1" id="KW-1015">Disulfide bond</keyword>
<accession>A0AAN5DGX0</accession>
<dbReference type="GO" id="GO:0006508">
    <property type="term" value="P:proteolysis"/>
    <property type="evidence" value="ECO:0007669"/>
    <property type="project" value="UniProtKB-KW"/>
</dbReference>
<dbReference type="CDD" id="cd04280">
    <property type="entry name" value="ZnMc_astacin_like"/>
    <property type="match status" value="1"/>
</dbReference>
<dbReference type="InterPro" id="IPR024079">
    <property type="entry name" value="MetalloPept_cat_dom_sf"/>
</dbReference>
<dbReference type="SMART" id="SM00235">
    <property type="entry name" value="ZnMc"/>
    <property type="match status" value="1"/>
</dbReference>
<reference evidence="6" key="1">
    <citation type="submission" date="2022-10" db="EMBL/GenBank/DDBJ databases">
        <title>Genome assembly of Pristionchus species.</title>
        <authorList>
            <person name="Yoshida K."/>
            <person name="Sommer R.J."/>
        </authorList>
    </citation>
    <scope>NUCLEOTIDE SEQUENCE [LARGE SCALE GENOMIC DNA]</scope>
    <source>
        <strain evidence="6">RS5460</strain>
    </source>
</reference>
<organism evidence="5 6">
    <name type="scientific">Pristionchus mayeri</name>
    <dbReference type="NCBI Taxonomy" id="1317129"/>
    <lineage>
        <taxon>Eukaryota</taxon>
        <taxon>Metazoa</taxon>
        <taxon>Ecdysozoa</taxon>
        <taxon>Nematoda</taxon>
        <taxon>Chromadorea</taxon>
        <taxon>Rhabditida</taxon>
        <taxon>Rhabditina</taxon>
        <taxon>Diplogasteromorpha</taxon>
        <taxon>Diplogasteroidea</taxon>
        <taxon>Neodiplogasteridae</taxon>
        <taxon>Pristionchus</taxon>
    </lineage>
</organism>
<evidence type="ECO:0000256" key="1">
    <source>
        <dbReference type="ARBA" id="ARBA00023157"/>
    </source>
</evidence>
<feature type="binding site" evidence="2">
    <location>
        <position position="222"/>
    </location>
    <ligand>
        <name>Zn(2+)</name>
        <dbReference type="ChEBI" id="CHEBI:29105"/>
        <note>catalytic</note>
    </ligand>
</feature>
<keyword evidence="3" id="KW-0732">Signal</keyword>
<keyword evidence="6" id="KW-1185">Reference proteome</keyword>
<feature type="binding site" evidence="2">
    <location>
        <position position="228"/>
    </location>
    <ligand>
        <name>Zn(2+)</name>
        <dbReference type="ChEBI" id="CHEBI:29105"/>
        <note>catalytic</note>
    </ligand>
</feature>
<dbReference type="GO" id="GO:0008270">
    <property type="term" value="F:zinc ion binding"/>
    <property type="evidence" value="ECO:0007669"/>
    <property type="project" value="UniProtKB-UniRule"/>
</dbReference>
<evidence type="ECO:0000259" key="4">
    <source>
        <dbReference type="PROSITE" id="PS51864"/>
    </source>
</evidence>
<evidence type="ECO:0000256" key="2">
    <source>
        <dbReference type="PROSITE-ProRule" id="PRU01211"/>
    </source>
</evidence>
<protein>
    <recommendedName>
        <fullName evidence="3">Metalloendopeptidase</fullName>
        <ecNumber evidence="3">3.4.24.-</ecNumber>
    </recommendedName>
</protein>
<dbReference type="InterPro" id="IPR034035">
    <property type="entry name" value="Astacin-like_dom"/>
</dbReference>
<comment type="caution">
    <text evidence="2">Lacks conserved residue(s) required for the propagation of feature annotation.</text>
</comment>
<keyword evidence="2 3" id="KW-0862">Zinc</keyword>
<keyword evidence="2 3" id="KW-0482">Metalloprotease</keyword>
<dbReference type="Gene3D" id="3.40.390.10">
    <property type="entry name" value="Collagenase (Catalytic Domain)"/>
    <property type="match status" value="1"/>
</dbReference>
<dbReference type="FunFam" id="3.40.390.10:FF:000057">
    <property type="entry name" value="Zinc metalloproteinase"/>
    <property type="match status" value="1"/>
</dbReference>
<dbReference type="GO" id="GO:0004222">
    <property type="term" value="F:metalloendopeptidase activity"/>
    <property type="evidence" value="ECO:0007669"/>
    <property type="project" value="UniProtKB-UniRule"/>
</dbReference>
<feature type="non-terminal residue" evidence="5">
    <location>
        <position position="355"/>
    </location>
</feature>
<dbReference type="EC" id="3.4.24.-" evidence="3"/>
<dbReference type="PANTHER" id="PTHR10127">
    <property type="entry name" value="DISCOIDIN, CUB, EGF, LAMININ , AND ZINC METALLOPROTEASE DOMAIN CONTAINING"/>
    <property type="match status" value="1"/>
</dbReference>
<feature type="signal peptide" evidence="3">
    <location>
        <begin position="1"/>
        <end position="17"/>
    </location>
</feature>
<dbReference type="AlphaFoldDB" id="A0AAN5DGX0"/>
<dbReference type="Proteomes" id="UP001328107">
    <property type="component" value="Unassembled WGS sequence"/>
</dbReference>
<evidence type="ECO:0000256" key="3">
    <source>
        <dbReference type="RuleBase" id="RU361183"/>
    </source>
</evidence>
<dbReference type="Pfam" id="PF01400">
    <property type="entry name" value="Astacin"/>
    <property type="match status" value="1"/>
</dbReference>
<proteinExistence type="predicted"/>
<dbReference type="PANTHER" id="PTHR10127:SF793">
    <property type="entry name" value="ZINC METALLOPROTEINASE NAS-31"/>
    <property type="match status" value="1"/>
</dbReference>
<feature type="binding site" evidence="2">
    <location>
        <position position="218"/>
    </location>
    <ligand>
        <name>Zn(2+)</name>
        <dbReference type="ChEBI" id="CHEBI:29105"/>
        <note>catalytic</note>
    </ligand>
</feature>
<comment type="caution">
    <text evidence="5">The sequence shown here is derived from an EMBL/GenBank/DDBJ whole genome shotgun (WGS) entry which is preliminary data.</text>
</comment>
<feature type="active site" evidence="2">
    <location>
        <position position="219"/>
    </location>
</feature>
<feature type="non-terminal residue" evidence="5">
    <location>
        <position position="1"/>
    </location>
</feature>
<keyword evidence="2 3" id="KW-0378">Hydrolase</keyword>
<name>A0AAN5DGX0_9BILA</name>
<keyword evidence="2 3" id="KW-0645">Protease</keyword>
<dbReference type="PROSITE" id="PS51864">
    <property type="entry name" value="ASTACIN"/>
    <property type="match status" value="1"/>
</dbReference>
<comment type="cofactor">
    <cofactor evidence="2 3">
        <name>Zn(2+)</name>
        <dbReference type="ChEBI" id="CHEBI:29105"/>
    </cofactor>
    <text evidence="2 3">Binds 1 zinc ion per subunit.</text>
</comment>
<gene>
    <name evidence="5" type="ORF">PMAYCL1PPCAC_31734</name>
</gene>
<dbReference type="SUPFAM" id="SSF55486">
    <property type="entry name" value="Metalloproteases ('zincins'), catalytic domain"/>
    <property type="match status" value="1"/>
</dbReference>
<sequence length="355" mass="40417">VMLRLLALFLLSSSVLSSPLTEYENELKKEGLDVEKIHKLLKEESDEVEEEFGNAEAQAEIEHMRALYTTSCPVNETLLPVKTELDINGDATKDLFEGDIELTPEQWKIALDKDPNNPMQRRQALTSAVKMWQPMGAPVIPYSFEPGFPRDKLQVIYDSIKFWEQRTCIRFRPATSADRAFVSFNHNSDRCSSAVGRSGYKQMVNLGPGCHSVTIVAHELEHAFGALHVQSRSDRDNYVIIDFANIKSGTEHNFQRDPPYGDVLSTYGIPYEFGSMQHYPEWAFAISNRPTIYTKPAYSQYQYSLEGPRATFYDTLLVNKMYKCTDRCQNRLSCQNNGVQDGSDCNKCFCPRGWA</sequence>
<feature type="chain" id="PRO_5042663148" description="Metalloendopeptidase" evidence="3">
    <location>
        <begin position="18"/>
        <end position="355"/>
    </location>
</feature>
<evidence type="ECO:0000313" key="6">
    <source>
        <dbReference type="Proteomes" id="UP001328107"/>
    </source>
</evidence>